<dbReference type="PROSITE" id="PS00250">
    <property type="entry name" value="TGF_BETA_1"/>
    <property type="match status" value="1"/>
</dbReference>
<dbReference type="Proteomes" id="UP000221080">
    <property type="component" value="Chromosome 24"/>
</dbReference>
<dbReference type="InterPro" id="IPR001839">
    <property type="entry name" value="TGF-b_C"/>
</dbReference>
<comment type="subcellular location">
    <subcellularLocation>
        <location evidence="1">Secreted</location>
    </subcellularLocation>
</comment>
<protein>
    <submittedName>
        <fullName evidence="15">Growth/differentiation factor 6-B</fullName>
    </submittedName>
</protein>
<keyword evidence="14" id="KW-1185">Reference proteome</keyword>
<dbReference type="FunFam" id="2.60.120.970:FF:000027">
    <property type="entry name" value="Growth differentiation factor 7"/>
    <property type="match status" value="1"/>
</dbReference>
<dbReference type="PRINTS" id="PR00669">
    <property type="entry name" value="INHIBINA"/>
</dbReference>
<dbReference type="Gene3D" id="2.60.120.970">
    <property type="match status" value="1"/>
</dbReference>
<dbReference type="GO" id="GO:0030509">
    <property type="term" value="P:BMP signaling pathway"/>
    <property type="evidence" value="ECO:0007669"/>
    <property type="project" value="TreeGrafter"/>
</dbReference>
<gene>
    <name evidence="15" type="primary">gdf6b</name>
</gene>
<dbReference type="InterPro" id="IPR015615">
    <property type="entry name" value="TGF-beta-rel"/>
</dbReference>
<evidence type="ECO:0000256" key="1">
    <source>
        <dbReference type="ARBA" id="ARBA00004613"/>
    </source>
</evidence>
<dbReference type="SUPFAM" id="SSF57501">
    <property type="entry name" value="Cystine-knot cytokines"/>
    <property type="match status" value="1"/>
</dbReference>
<evidence type="ECO:0000256" key="7">
    <source>
        <dbReference type="ARBA" id="ARBA00023030"/>
    </source>
</evidence>
<sequence length="401" mass="45585">MHARTSAGLFSALLVLVQYCACVHTEAVELRPGASHPTSPASLSHTFASSSTKRFPRASKDSVEPHEYMLSIYKTFSAAEKLGLNASLFRSSKAANIITSFVDNGQDDSPNSALWTQKYLFDISTLSDKVELLGAELRVYTKVSGHFPTSEAGPMEIQLLSCQTHKLLDSKILDLHDSHTARWEVLDVWEIFAERHLHTQRNFFCLELKVSLDKPEREIDLRYLGFHRYGRPQRKKAILVVYTKSKKRQSLYYEKKGTIKLDPDQAGKEKVPRVKPQRKRRTALTNRHGKRQGRKSKSRCSKKPLHVNFKELGWDDWIIAPLDYEAYHCEGICDFPLRSHLEPTNHAIIQTLMNSMNPSNMPPSCCVPSKLSPISILYIDAGNNVVYKQYEDMVVESCGCR</sequence>
<comment type="similarity">
    <text evidence="2 10">Belongs to the TGF-beta family.</text>
</comment>
<organism evidence="14 15">
    <name type="scientific">Ictalurus punctatus</name>
    <name type="common">Channel catfish</name>
    <name type="synonym">Silurus punctatus</name>
    <dbReference type="NCBI Taxonomy" id="7998"/>
    <lineage>
        <taxon>Eukaryota</taxon>
        <taxon>Metazoa</taxon>
        <taxon>Chordata</taxon>
        <taxon>Craniata</taxon>
        <taxon>Vertebrata</taxon>
        <taxon>Euteleostomi</taxon>
        <taxon>Actinopterygii</taxon>
        <taxon>Neopterygii</taxon>
        <taxon>Teleostei</taxon>
        <taxon>Ostariophysi</taxon>
        <taxon>Siluriformes</taxon>
        <taxon>Ictaluridae</taxon>
        <taxon>Ictalurus</taxon>
    </lineage>
</organism>
<dbReference type="CTD" id="30180"/>
<keyword evidence="9" id="KW-0325">Glycoprotein</keyword>
<evidence type="ECO:0000256" key="10">
    <source>
        <dbReference type="RuleBase" id="RU000354"/>
    </source>
</evidence>
<feature type="chain" id="PRO_5013175125" evidence="12">
    <location>
        <begin position="23"/>
        <end position="401"/>
    </location>
</feature>
<proteinExistence type="inferred from homology"/>
<evidence type="ECO:0000256" key="4">
    <source>
        <dbReference type="ARBA" id="ARBA00022525"/>
    </source>
</evidence>
<keyword evidence="8" id="KW-1015">Disulfide bond</keyword>
<dbReference type="GO" id="GO:0005615">
    <property type="term" value="C:extracellular space"/>
    <property type="evidence" value="ECO:0007669"/>
    <property type="project" value="TreeGrafter"/>
</dbReference>
<dbReference type="PROSITE" id="PS51362">
    <property type="entry name" value="TGF_BETA_2"/>
    <property type="match status" value="1"/>
</dbReference>
<evidence type="ECO:0000256" key="6">
    <source>
        <dbReference type="ARBA" id="ARBA00022729"/>
    </source>
</evidence>
<dbReference type="Gene3D" id="2.10.90.10">
    <property type="entry name" value="Cystine-knot cytokines"/>
    <property type="match status" value="1"/>
</dbReference>
<keyword evidence="4" id="KW-0964">Secreted</keyword>
<evidence type="ECO:0000256" key="9">
    <source>
        <dbReference type="ARBA" id="ARBA00023180"/>
    </source>
</evidence>
<evidence type="ECO:0000256" key="2">
    <source>
        <dbReference type="ARBA" id="ARBA00006656"/>
    </source>
</evidence>
<dbReference type="GO" id="GO:0035239">
    <property type="term" value="P:tube morphogenesis"/>
    <property type="evidence" value="ECO:0007669"/>
    <property type="project" value="UniProtKB-ARBA"/>
</dbReference>
<reference evidence="15" key="2">
    <citation type="submission" date="2025-08" db="UniProtKB">
        <authorList>
            <consortium name="RefSeq"/>
        </authorList>
    </citation>
    <scope>IDENTIFICATION</scope>
    <source>
        <tissue evidence="15">Blood</tissue>
    </source>
</reference>
<dbReference type="Pfam" id="PF00688">
    <property type="entry name" value="TGFb_propeptide"/>
    <property type="match status" value="1"/>
</dbReference>
<evidence type="ECO:0000259" key="13">
    <source>
        <dbReference type="PROSITE" id="PS51362"/>
    </source>
</evidence>
<feature type="signal peptide" evidence="12">
    <location>
        <begin position="1"/>
        <end position="22"/>
    </location>
</feature>
<comment type="subunit">
    <text evidence="3">Homodimer; disulfide-linked.</text>
</comment>
<evidence type="ECO:0000256" key="11">
    <source>
        <dbReference type="SAM" id="MobiDB-lite"/>
    </source>
</evidence>
<evidence type="ECO:0000256" key="3">
    <source>
        <dbReference type="ARBA" id="ARBA00011748"/>
    </source>
</evidence>
<dbReference type="GO" id="GO:0072359">
    <property type="term" value="P:circulatory system development"/>
    <property type="evidence" value="ECO:0007669"/>
    <property type="project" value="UniProtKB-ARBA"/>
</dbReference>
<dbReference type="CDD" id="cd13766">
    <property type="entry name" value="TGF_beta_GDF5_6_7"/>
    <property type="match status" value="1"/>
</dbReference>
<evidence type="ECO:0000256" key="12">
    <source>
        <dbReference type="SAM" id="SignalP"/>
    </source>
</evidence>
<feature type="compositionally biased region" description="Basic residues" evidence="11">
    <location>
        <begin position="273"/>
        <end position="300"/>
    </location>
</feature>
<dbReference type="InterPro" id="IPR001111">
    <property type="entry name" value="TGF-b_propeptide"/>
</dbReference>
<feature type="domain" description="TGF-beta family profile" evidence="13">
    <location>
        <begin position="278"/>
        <end position="401"/>
    </location>
</feature>
<dbReference type="GeneID" id="108256853"/>
<evidence type="ECO:0000313" key="15">
    <source>
        <dbReference type="RefSeq" id="XP_017309564.1"/>
    </source>
</evidence>
<keyword evidence="7 10" id="KW-0339">Growth factor</keyword>
<reference evidence="14" key="1">
    <citation type="journal article" date="2016" name="Nat. Commun.">
        <title>The channel catfish genome sequence provides insights into the evolution of scale formation in teleosts.</title>
        <authorList>
            <person name="Liu Z."/>
            <person name="Liu S."/>
            <person name="Yao J."/>
            <person name="Bao L."/>
            <person name="Zhang J."/>
            <person name="Li Y."/>
            <person name="Jiang C."/>
            <person name="Sun L."/>
            <person name="Wang R."/>
            <person name="Zhang Y."/>
            <person name="Zhou T."/>
            <person name="Zeng Q."/>
            <person name="Fu Q."/>
            <person name="Gao S."/>
            <person name="Li N."/>
            <person name="Koren S."/>
            <person name="Jiang Y."/>
            <person name="Zimin A."/>
            <person name="Xu P."/>
            <person name="Phillippy A.M."/>
            <person name="Geng X."/>
            <person name="Song L."/>
            <person name="Sun F."/>
            <person name="Li C."/>
            <person name="Wang X."/>
            <person name="Chen A."/>
            <person name="Jin Y."/>
            <person name="Yuan Z."/>
            <person name="Yang Y."/>
            <person name="Tan S."/>
            <person name="Peatman E."/>
            <person name="Lu J."/>
            <person name="Qin Z."/>
            <person name="Dunham R."/>
            <person name="Li Z."/>
            <person name="Sonstegard T."/>
            <person name="Feng J."/>
            <person name="Danzmann R.G."/>
            <person name="Schroeder S."/>
            <person name="Scheffler B."/>
            <person name="Duke M.V."/>
            <person name="Ballard L."/>
            <person name="Kucuktas H."/>
            <person name="Kaltenboeck L."/>
            <person name="Liu H."/>
            <person name="Armbruster J."/>
            <person name="Xie Y."/>
            <person name="Kirby M.L."/>
            <person name="Tian Y."/>
            <person name="Flanagan M.E."/>
            <person name="Mu W."/>
            <person name="Waldbieser G.C."/>
        </authorList>
    </citation>
    <scope>NUCLEOTIDE SEQUENCE [LARGE SCALE GENOMIC DNA]</scope>
    <source>
        <strain evidence="14">SDA103</strain>
    </source>
</reference>
<feature type="region of interest" description="Disordered" evidence="11">
    <location>
        <begin position="263"/>
        <end position="300"/>
    </location>
</feature>
<dbReference type="PANTHER" id="PTHR11848:SF285">
    <property type="entry name" value="GROWTH_DIFFERENTIATION FACTOR 6-B"/>
    <property type="match status" value="1"/>
</dbReference>
<feature type="compositionally biased region" description="Basic and acidic residues" evidence="11">
    <location>
        <begin position="263"/>
        <end position="272"/>
    </location>
</feature>
<evidence type="ECO:0000256" key="8">
    <source>
        <dbReference type="ARBA" id="ARBA00023157"/>
    </source>
</evidence>
<evidence type="ECO:0000313" key="14">
    <source>
        <dbReference type="Proteomes" id="UP000221080"/>
    </source>
</evidence>
<keyword evidence="5" id="KW-0165">Cleavage on pair of basic residues</keyword>
<accession>A0A2D0PU54</accession>
<dbReference type="STRING" id="7998.ENSIPUP00000002804"/>
<dbReference type="OrthoDB" id="5987191at2759"/>
<keyword evidence="6 12" id="KW-0732">Signal</keyword>
<dbReference type="InterPro" id="IPR017948">
    <property type="entry name" value="TGFb_CS"/>
</dbReference>
<dbReference type="Pfam" id="PF00019">
    <property type="entry name" value="TGF_beta"/>
    <property type="match status" value="1"/>
</dbReference>
<dbReference type="SMART" id="SM00204">
    <property type="entry name" value="TGFB"/>
    <property type="match status" value="1"/>
</dbReference>
<dbReference type="RefSeq" id="XP_017309564.1">
    <property type="nucleotide sequence ID" value="XM_017454075.3"/>
</dbReference>
<dbReference type="FunFam" id="2.10.90.10:FF:000001">
    <property type="entry name" value="Bone morphogenetic protein 4"/>
    <property type="match status" value="1"/>
</dbReference>
<evidence type="ECO:0000256" key="5">
    <source>
        <dbReference type="ARBA" id="ARBA00022685"/>
    </source>
</evidence>
<dbReference type="InterPro" id="IPR029034">
    <property type="entry name" value="Cystine-knot_cytokine"/>
</dbReference>
<name>A0A2D0PU54_ICTPU</name>
<dbReference type="AlphaFoldDB" id="A0A2D0PU54"/>
<dbReference type="PANTHER" id="PTHR11848">
    <property type="entry name" value="TGF-BETA FAMILY"/>
    <property type="match status" value="1"/>
</dbReference>
<dbReference type="KEGG" id="ipu:108256853"/>
<dbReference type="GO" id="GO:0005125">
    <property type="term" value="F:cytokine activity"/>
    <property type="evidence" value="ECO:0007669"/>
    <property type="project" value="TreeGrafter"/>
</dbReference>
<dbReference type="GO" id="GO:0008083">
    <property type="term" value="F:growth factor activity"/>
    <property type="evidence" value="ECO:0007669"/>
    <property type="project" value="UniProtKB-KW"/>
</dbReference>